<keyword evidence="3" id="KW-1185">Reference proteome</keyword>
<dbReference type="RefSeq" id="WP_089320872.1">
    <property type="nucleotide sequence ID" value="NZ_FZOQ01000021.1"/>
</dbReference>
<sequence>MNNTEQSKNDAPGQNKEYNIIVAGRPRTFKGKEISFNEVIVLAYGATPQNPNTAYTVTYKRGEGNKPEGSMDAGDVVKVKEGMIFNVSATNKS</sequence>
<proteinExistence type="predicted"/>
<feature type="domain" description="Multi-ubiquitin" evidence="1">
    <location>
        <begin position="18"/>
        <end position="90"/>
    </location>
</feature>
<gene>
    <name evidence="2" type="ORF">SAMN06296052_12159</name>
</gene>
<dbReference type="OrthoDB" id="7445930at2"/>
<dbReference type="AlphaFoldDB" id="A0A239JDJ3"/>
<accession>A0A239JDJ3</accession>
<dbReference type="Pfam" id="PF14452">
    <property type="entry name" value="Multi_ubiq"/>
    <property type="match status" value="1"/>
</dbReference>
<reference evidence="3" key="1">
    <citation type="submission" date="2017-06" db="EMBL/GenBank/DDBJ databases">
        <authorList>
            <person name="Varghese N."/>
            <person name="Submissions S."/>
        </authorList>
    </citation>
    <scope>NUCLEOTIDE SEQUENCE [LARGE SCALE GENOMIC DNA]</scope>
    <source>
        <strain evidence="3">NKM1</strain>
    </source>
</reference>
<dbReference type="Proteomes" id="UP000198432">
    <property type="component" value="Unassembled WGS sequence"/>
</dbReference>
<protein>
    <submittedName>
        <fullName evidence="2">Multiubiquitin</fullName>
    </submittedName>
</protein>
<organism evidence="2 3">
    <name type="scientific">Pontibacter ummariensis</name>
    <dbReference type="NCBI Taxonomy" id="1610492"/>
    <lineage>
        <taxon>Bacteria</taxon>
        <taxon>Pseudomonadati</taxon>
        <taxon>Bacteroidota</taxon>
        <taxon>Cytophagia</taxon>
        <taxon>Cytophagales</taxon>
        <taxon>Hymenobacteraceae</taxon>
        <taxon>Pontibacter</taxon>
    </lineage>
</organism>
<dbReference type="InterPro" id="IPR027802">
    <property type="entry name" value="Multi-ubiquitin_dom"/>
</dbReference>
<evidence type="ECO:0000259" key="1">
    <source>
        <dbReference type="Pfam" id="PF14452"/>
    </source>
</evidence>
<evidence type="ECO:0000313" key="2">
    <source>
        <dbReference type="EMBL" id="SNT03859.1"/>
    </source>
</evidence>
<evidence type="ECO:0000313" key="3">
    <source>
        <dbReference type="Proteomes" id="UP000198432"/>
    </source>
</evidence>
<name>A0A239JDJ3_9BACT</name>
<dbReference type="EMBL" id="FZOQ01000021">
    <property type="protein sequence ID" value="SNT03859.1"/>
    <property type="molecule type" value="Genomic_DNA"/>
</dbReference>